<keyword evidence="2" id="KW-0472">Membrane</keyword>
<dbReference type="AlphaFoldDB" id="A0AAD3XVN7"/>
<accession>A0AAD3XVN7</accession>
<feature type="transmembrane region" description="Helical" evidence="2">
    <location>
        <begin position="12"/>
        <end position="35"/>
    </location>
</feature>
<feature type="region of interest" description="Disordered" evidence="1">
    <location>
        <begin position="66"/>
        <end position="121"/>
    </location>
</feature>
<evidence type="ECO:0000313" key="4">
    <source>
        <dbReference type="Proteomes" id="UP001279734"/>
    </source>
</evidence>
<protein>
    <submittedName>
        <fullName evidence="3">Uncharacterized protein</fullName>
    </submittedName>
</protein>
<proteinExistence type="predicted"/>
<keyword evidence="4" id="KW-1185">Reference proteome</keyword>
<dbReference type="Proteomes" id="UP001279734">
    <property type="component" value="Unassembled WGS sequence"/>
</dbReference>
<comment type="caution">
    <text evidence="3">The sequence shown here is derived from an EMBL/GenBank/DDBJ whole genome shotgun (WGS) entry which is preliminary data.</text>
</comment>
<feature type="compositionally biased region" description="Low complexity" evidence="1">
    <location>
        <begin position="87"/>
        <end position="97"/>
    </location>
</feature>
<feature type="compositionally biased region" description="Polar residues" evidence="1">
    <location>
        <begin position="109"/>
        <end position="121"/>
    </location>
</feature>
<reference evidence="3" key="1">
    <citation type="submission" date="2023-05" db="EMBL/GenBank/DDBJ databases">
        <title>Nepenthes gracilis genome sequencing.</title>
        <authorList>
            <person name="Fukushima K."/>
        </authorList>
    </citation>
    <scope>NUCLEOTIDE SEQUENCE</scope>
    <source>
        <strain evidence="3">SING2019-196</strain>
    </source>
</reference>
<sequence length="121" mass="12276">MDSMYSGYYCYVVKPGVFAGAAILSLVCIALGILYHLTLTSGKSQDGQWSGSPAVSVFEGAGHCRHLGGHPDASQLNSPPLLAGAMSSKASSSSIPSFPLADADGSAPGSLSDNDIQSSPL</sequence>
<evidence type="ECO:0000313" key="3">
    <source>
        <dbReference type="EMBL" id="GMH19272.1"/>
    </source>
</evidence>
<keyword evidence="2" id="KW-0812">Transmembrane</keyword>
<name>A0AAD3XVN7_NEPGR</name>
<evidence type="ECO:0000256" key="1">
    <source>
        <dbReference type="SAM" id="MobiDB-lite"/>
    </source>
</evidence>
<organism evidence="3 4">
    <name type="scientific">Nepenthes gracilis</name>
    <name type="common">Slender pitcher plant</name>
    <dbReference type="NCBI Taxonomy" id="150966"/>
    <lineage>
        <taxon>Eukaryota</taxon>
        <taxon>Viridiplantae</taxon>
        <taxon>Streptophyta</taxon>
        <taxon>Embryophyta</taxon>
        <taxon>Tracheophyta</taxon>
        <taxon>Spermatophyta</taxon>
        <taxon>Magnoliopsida</taxon>
        <taxon>eudicotyledons</taxon>
        <taxon>Gunneridae</taxon>
        <taxon>Pentapetalae</taxon>
        <taxon>Caryophyllales</taxon>
        <taxon>Nepenthaceae</taxon>
        <taxon>Nepenthes</taxon>
    </lineage>
</organism>
<keyword evidence="2" id="KW-1133">Transmembrane helix</keyword>
<evidence type="ECO:0000256" key="2">
    <source>
        <dbReference type="SAM" id="Phobius"/>
    </source>
</evidence>
<dbReference type="EMBL" id="BSYO01000020">
    <property type="protein sequence ID" value="GMH19272.1"/>
    <property type="molecule type" value="Genomic_DNA"/>
</dbReference>
<gene>
    <name evidence="3" type="ORF">Nepgr_021113</name>
</gene>